<proteinExistence type="predicted"/>
<dbReference type="Pfam" id="PF04367">
    <property type="entry name" value="DUF502"/>
    <property type="match status" value="1"/>
</dbReference>
<sequence length="221" mass="24874">MNTPSLGRRIWHHIYSRMLTGVVFVVPLILTIWVLQLLYNLLDGPLRSLLNAMLRYTFRVELPSGVGLVLTLLALYVTGILATNMLGRRFLEFWESLLQKMPIVNSIYNAARQVVRTLSQPQEKAFQRVVLIEFPSKGLWTIAFQVGMIQTSDGREWVRVYVPTTPNPTSGFLQFLPKESVQFTSIPVDEALKMVVSGGILAPERLDMGLPTRSGEQTQGG</sequence>
<name>H5SC63_9BACT</name>
<dbReference type="PANTHER" id="PTHR31876:SF26">
    <property type="entry name" value="PROTEIN LIKE COV 2"/>
    <property type="match status" value="1"/>
</dbReference>
<organism evidence="2">
    <name type="scientific">uncultured Acetothermia bacterium</name>
    <dbReference type="NCBI Taxonomy" id="236499"/>
    <lineage>
        <taxon>Bacteria</taxon>
        <taxon>Candidatus Bipolaricaulota</taxon>
        <taxon>environmental samples</taxon>
    </lineage>
</organism>
<reference evidence="2" key="1">
    <citation type="journal article" date="2005" name="Environ. Microbiol.">
        <title>Genetic and functional properties of uncultivated thermophilic crenarchaeotes from a subsurface gold mine as revealed by analysis of genome fragments.</title>
        <authorList>
            <person name="Nunoura T."/>
            <person name="Hirayama H."/>
            <person name="Takami H."/>
            <person name="Oida H."/>
            <person name="Nishi S."/>
            <person name="Shimamura S."/>
            <person name="Suzuki Y."/>
            <person name="Inagaki F."/>
            <person name="Takai K."/>
            <person name="Nealson K.H."/>
            <person name="Horikoshi K."/>
        </authorList>
    </citation>
    <scope>NUCLEOTIDE SEQUENCE</scope>
</reference>
<dbReference type="PANTHER" id="PTHR31876">
    <property type="entry name" value="COV-LIKE PROTEIN 1"/>
    <property type="match status" value="1"/>
</dbReference>
<dbReference type="InterPro" id="IPR007462">
    <property type="entry name" value="COV1-like"/>
</dbReference>
<reference evidence="2" key="2">
    <citation type="journal article" date="2012" name="PLoS ONE">
        <title>A Deeply Branching Thermophilic Bacterium with an Ancient Acetyl-CoA Pathway Dominates a Subsurface Ecosystem.</title>
        <authorList>
            <person name="Takami H."/>
            <person name="Noguchi H."/>
            <person name="Takaki Y."/>
            <person name="Uchiyama I."/>
            <person name="Toyoda A."/>
            <person name="Nishi S."/>
            <person name="Chee G.-J."/>
            <person name="Arai W."/>
            <person name="Nunoura T."/>
            <person name="Itoh T."/>
            <person name="Hattori M."/>
            <person name="Takai K."/>
        </authorList>
    </citation>
    <scope>NUCLEOTIDE SEQUENCE</scope>
</reference>
<evidence type="ECO:0000256" key="1">
    <source>
        <dbReference type="SAM" id="Phobius"/>
    </source>
</evidence>
<feature type="transmembrane region" description="Helical" evidence="1">
    <location>
        <begin position="62"/>
        <end position="82"/>
    </location>
</feature>
<feature type="transmembrane region" description="Helical" evidence="1">
    <location>
        <begin position="21"/>
        <end position="42"/>
    </location>
</feature>
<keyword evidence="1" id="KW-1133">Transmembrane helix</keyword>
<protein>
    <submittedName>
        <fullName evidence="2">Hypothetical conserved protein</fullName>
    </submittedName>
</protein>
<evidence type="ECO:0000313" key="2">
    <source>
        <dbReference type="EMBL" id="BAL53749.1"/>
    </source>
</evidence>
<keyword evidence="1" id="KW-0472">Membrane</keyword>
<gene>
    <name evidence="2" type="ORF">HGMM_F08F07C08</name>
</gene>
<accession>H5SC63</accession>
<keyword evidence="1" id="KW-0812">Transmembrane</keyword>
<dbReference type="AlphaFoldDB" id="H5SC63"/>
<dbReference type="EMBL" id="AP011666">
    <property type="protein sequence ID" value="BAL53749.1"/>
    <property type="molecule type" value="Genomic_DNA"/>
</dbReference>